<evidence type="ECO:0000313" key="2">
    <source>
        <dbReference type="EMBL" id="KFM27818.1"/>
    </source>
</evidence>
<dbReference type="AlphaFoldDB" id="A0A087SQ14"/>
<evidence type="ECO:0000256" key="1">
    <source>
        <dbReference type="SAM" id="MobiDB-lite"/>
    </source>
</evidence>
<feature type="compositionally biased region" description="Basic residues" evidence="1">
    <location>
        <begin position="1"/>
        <end position="15"/>
    </location>
</feature>
<dbReference type="GeneID" id="23617316"/>
<name>A0A087SQ14_AUXPR</name>
<gene>
    <name evidence="2" type="ORF">F751_5925</name>
</gene>
<evidence type="ECO:0000313" key="3">
    <source>
        <dbReference type="Proteomes" id="UP000028924"/>
    </source>
</evidence>
<protein>
    <submittedName>
        <fullName evidence="2">Uncharacterized protein</fullName>
    </submittedName>
</protein>
<keyword evidence="3" id="KW-1185">Reference proteome</keyword>
<organism evidence="2 3">
    <name type="scientific">Auxenochlorella protothecoides</name>
    <name type="common">Green microalga</name>
    <name type="synonym">Chlorella protothecoides</name>
    <dbReference type="NCBI Taxonomy" id="3075"/>
    <lineage>
        <taxon>Eukaryota</taxon>
        <taxon>Viridiplantae</taxon>
        <taxon>Chlorophyta</taxon>
        <taxon>core chlorophytes</taxon>
        <taxon>Trebouxiophyceae</taxon>
        <taxon>Chlorellales</taxon>
        <taxon>Chlorellaceae</taxon>
        <taxon>Auxenochlorella</taxon>
    </lineage>
</organism>
<sequence length="52" mass="5942">MDHNHSKRTIHAPHRSSKDTVCSNPHSLEHGCKPLMLHVHFVDHVTKGLVLR</sequence>
<dbReference type="RefSeq" id="XP_011400807.1">
    <property type="nucleotide sequence ID" value="XM_011402505.1"/>
</dbReference>
<dbReference type="KEGG" id="apro:F751_5925"/>
<reference evidence="2 3" key="1">
    <citation type="journal article" date="2014" name="BMC Genomics">
        <title>Oil accumulation mechanisms of the oleaginous microalga Chlorella protothecoides revealed through its genome, transcriptomes, and proteomes.</title>
        <authorList>
            <person name="Gao C."/>
            <person name="Wang Y."/>
            <person name="Shen Y."/>
            <person name="Yan D."/>
            <person name="He X."/>
            <person name="Dai J."/>
            <person name="Wu Q."/>
        </authorList>
    </citation>
    <scope>NUCLEOTIDE SEQUENCE [LARGE SCALE GENOMIC DNA]</scope>
    <source>
        <strain evidence="2 3">0710</strain>
    </source>
</reference>
<proteinExistence type="predicted"/>
<dbReference type="Proteomes" id="UP000028924">
    <property type="component" value="Unassembled WGS sequence"/>
</dbReference>
<feature type="region of interest" description="Disordered" evidence="1">
    <location>
        <begin position="1"/>
        <end position="25"/>
    </location>
</feature>
<accession>A0A087SQ14</accession>
<dbReference type="EMBL" id="KL662156">
    <property type="protein sequence ID" value="KFM27818.1"/>
    <property type="molecule type" value="Genomic_DNA"/>
</dbReference>